<reference evidence="1 2" key="1">
    <citation type="journal article" date="2020" name="Microorganisms">
        <title>Reliable Identification of Environmental Pseudomonas Isolates Using the rpoD Gene.</title>
        <authorList>
            <consortium name="The Broad Institute Genome Sequencing Platform"/>
            <person name="Girard L."/>
            <person name="Lood C."/>
            <person name="Rokni-Zadeh H."/>
            <person name="van Noort V."/>
            <person name="Lavigne R."/>
            <person name="De Mot R."/>
        </authorList>
    </citation>
    <scope>NUCLEOTIDE SEQUENCE [LARGE SCALE GENOMIC DNA]</scope>
    <source>
        <strain evidence="1 2">RW8P3</strain>
    </source>
</reference>
<proteinExistence type="predicted"/>
<dbReference type="KEGG" id="pvw:HU752_012640"/>
<dbReference type="EMBL" id="CP077093">
    <property type="protein sequence ID" value="QXI30732.1"/>
    <property type="molecule type" value="Genomic_DNA"/>
</dbReference>
<sequence>MARTMELRNFDFGNEAGDDASNEELESYFVEQEDFPNYLKKNNRVLITTARKGVGKSALLKRLAAVLRDSPGEPMVINCRGSDLARDAFKLTAPLITPNDYIRDWMIRICALVNREIAKNIKLALTDDQITLVESAEIDGFKERNLISCLTSRFEKFLDKFGAKSQEIRNHVEILKRNPTPIIYILIDDLDATFQNTELECLSLSTFFSACRYLAQDVTGVNFRITMRSDVWPTIRRYDESLDKLEQYVAEINWSAEEFRALLAKRIESQYKESGIMPPAQDELESCESHEERLLNLLFVAKVEWGQKNVHSYKVIHTLSYERPRWAVQLCKLAQKSAVRRRNKVISKEDIDDIWGDYGVRRIADLVAEHKHQCKQIEELITAFRGTDRRLSRDELLTFVRNRILNHVTPYIDSKKATTQLEVANFLYRIGFLVGRSDEVSGDYEHYNFREMPDLLSSRTDNDFNMKWEIHPCYRQALDIKKLNKSQRAKRGIRS</sequence>
<keyword evidence="2" id="KW-1185">Reference proteome</keyword>
<reference evidence="1 2" key="2">
    <citation type="journal article" date="2021" name="Microorganisms">
        <title>The Ever-Expanding Pseudomonas Genus: Description of 43 New Species and Partition of the Pseudomonas putida Group.</title>
        <authorList>
            <person name="Girard L."/>
            <person name="Lood C."/>
            <person name="Hofte M."/>
            <person name="Vandamme P."/>
            <person name="Rokni-Zadeh H."/>
            <person name="van Noort V."/>
            <person name="Lavigne R."/>
            <person name="De Mot R."/>
        </authorList>
    </citation>
    <scope>NUCLEOTIDE SEQUENCE [LARGE SCALE GENOMIC DNA]</scope>
    <source>
        <strain evidence="1 2">RW8P3</strain>
    </source>
</reference>
<dbReference type="AlphaFoldDB" id="A0A9E6TUE5"/>
<evidence type="ECO:0000313" key="1">
    <source>
        <dbReference type="EMBL" id="QXI30732.1"/>
    </source>
</evidence>
<name>A0A9E6TUE5_9PSED</name>
<organism evidence="1 2">
    <name type="scientific">Pseudomonas vanderleydeniana</name>
    <dbReference type="NCBI Taxonomy" id="2745495"/>
    <lineage>
        <taxon>Bacteria</taxon>
        <taxon>Pseudomonadati</taxon>
        <taxon>Pseudomonadota</taxon>
        <taxon>Gammaproteobacteria</taxon>
        <taxon>Pseudomonadales</taxon>
        <taxon>Pseudomonadaceae</taxon>
        <taxon>Pseudomonas</taxon>
    </lineage>
</organism>
<dbReference type="NCBIfam" id="NF047389">
    <property type="entry name" value="ATPase_Sll1717"/>
    <property type="match status" value="1"/>
</dbReference>
<protein>
    <submittedName>
        <fullName evidence="1">Uncharacterized protein</fullName>
    </submittedName>
</protein>
<dbReference type="Proteomes" id="UP000634530">
    <property type="component" value="Chromosome"/>
</dbReference>
<accession>A0A9E6TUE5</accession>
<gene>
    <name evidence="1" type="ORF">HU752_012640</name>
</gene>
<dbReference type="InterPro" id="IPR059206">
    <property type="entry name" value="Sll1717-like"/>
</dbReference>
<dbReference type="RefSeq" id="WP_186679696.1">
    <property type="nucleotide sequence ID" value="NZ_CP077093.1"/>
</dbReference>
<evidence type="ECO:0000313" key="2">
    <source>
        <dbReference type="Proteomes" id="UP000634530"/>
    </source>
</evidence>